<dbReference type="SMART" id="SM00754">
    <property type="entry name" value="CHRD"/>
    <property type="match status" value="1"/>
</dbReference>
<dbReference type="Pfam" id="PF07452">
    <property type="entry name" value="CHRD"/>
    <property type="match status" value="1"/>
</dbReference>
<feature type="domain" description="CHRD" evidence="2">
    <location>
        <begin position="44"/>
        <end position="187"/>
    </location>
</feature>
<dbReference type="EMBL" id="KZ678142">
    <property type="protein sequence ID" value="PSN62260.1"/>
    <property type="molecule type" value="Genomic_DNA"/>
</dbReference>
<reference evidence="3 4" key="1">
    <citation type="journal article" date="2018" name="Front. Microbiol.">
        <title>Genome-Wide Analysis of Corynespora cassiicola Leaf Fall Disease Putative Effectors.</title>
        <authorList>
            <person name="Lopez D."/>
            <person name="Ribeiro S."/>
            <person name="Label P."/>
            <person name="Fumanal B."/>
            <person name="Venisse J.S."/>
            <person name="Kohler A."/>
            <person name="de Oliveira R.R."/>
            <person name="Labutti K."/>
            <person name="Lipzen A."/>
            <person name="Lail K."/>
            <person name="Bauer D."/>
            <person name="Ohm R.A."/>
            <person name="Barry K.W."/>
            <person name="Spatafora J."/>
            <person name="Grigoriev I.V."/>
            <person name="Martin F.M."/>
            <person name="Pujade-Renaud V."/>
        </authorList>
    </citation>
    <scope>NUCLEOTIDE SEQUENCE [LARGE SCALE GENOMIC DNA]</scope>
    <source>
        <strain evidence="3 4">Philippines</strain>
    </source>
</reference>
<dbReference type="Proteomes" id="UP000240883">
    <property type="component" value="Unassembled WGS sequence"/>
</dbReference>
<keyword evidence="4" id="KW-1185">Reference proteome</keyword>
<dbReference type="AlphaFoldDB" id="A0A2T2NA67"/>
<evidence type="ECO:0000313" key="4">
    <source>
        <dbReference type="Proteomes" id="UP000240883"/>
    </source>
</evidence>
<gene>
    <name evidence="3" type="ORF">BS50DRAFT_638813</name>
</gene>
<feature type="signal peptide" evidence="1">
    <location>
        <begin position="1"/>
        <end position="18"/>
    </location>
</feature>
<evidence type="ECO:0000259" key="2">
    <source>
        <dbReference type="SMART" id="SM00754"/>
    </source>
</evidence>
<name>A0A2T2NA67_CORCC</name>
<accession>A0A2T2NA67</accession>
<proteinExistence type="predicted"/>
<feature type="chain" id="PRO_5015777688" description="CHRD domain-containing protein" evidence="1">
    <location>
        <begin position="19"/>
        <end position="187"/>
    </location>
</feature>
<evidence type="ECO:0000256" key="1">
    <source>
        <dbReference type="SAM" id="SignalP"/>
    </source>
</evidence>
<dbReference type="OrthoDB" id="3554264at2759"/>
<dbReference type="InterPro" id="IPR010895">
    <property type="entry name" value="CHRD"/>
</dbReference>
<protein>
    <recommendedName>
        <fullName evidence="2">CHRD domain-containing protein</fullName>
    </recommendedName>
</protein>
<sequence>MHYFTTAIISALAATAAASPVASNGDHKWIKNPWKNGQVFQFDKTITVKADPNQVRNGTTPVPGQEGAKGVFKFGINVADNTICYNITLSGVTGDYQSPAITATHIHEAAKGASGPPRIAIPNPQGPDDRRISYGCLTGPFETGVLNNGTDTGTNFHVKEIVDNPTGFFADTHTVQFSLGAVRGQLC</sequence>
<organism evidence="3 4">
    <name type="scientific">Corynespora cassiicola Philippines</name>
    <dbReference type="NCBI Taxonomy" id="1448308"/>
    <lineage>
        <taxon>Eukaryota</taxon>
        <taxon>Fungi</taxon>
        <taxon>Dikarya</taxon>
        <taxon>Ascomycota</taxon>
        <taxon>Pezizomycotina</taxon>
        <taxon>Dothideomycetes</taxon>
        <taxon>Pleosporomycetidae</taxon>
        <taxon>Pleosporales</taxon>
        <taxon>Corynesporascaceae</taxon>
        <taxon>Corynespora</taxon>
    </lineage>
</organism>
<keyword evidence="1" id="KW-0732">Signal</keyword>
<evidence type="ECO:0000313" key="3">
    <source>
        <dbReference type="EMBL" id="PSN62260.1"/>
    </source>
</evidence>